<protein>
    <recommendedName>
        <fullName evidence="4">Reverse transcriptase domain-containing protein</fullName>
    </recommendedName>
</protein>
<organism evidence="2 3">
    <name type="scientific">Necator americanus</name>
    <name type="common">Human hookworm</name>
    <dbReference type="NCBI Taxonomy" id="51031"/>
    <lineage>
        <taxon>Eukaryota</taxon>
        <taxon>Metazoa</taxon>
        <taxon>Ecdysozoa</taxon>
        <taxon>Nematoda</taxon>
        <taxon>Chromadorea</taxon>
        <taxon>Rhabditida</taxon>
        <taxon>Rhabditina</taxon>
        <taxon>Rhabditomorpha</taxon>
        <taxon>Strongyloidea</taxon>
        <taxon>Ancylostomatidae</taxon>
        <taxon>Bunostominae</taxon>
        <taxon>Necator</taxon>
    </lineage>
</organism>
<comment type="caution">
    <text evidence="2">The sequence shown here is derived from an EMBL/GenBank/DDBJ whole genome shotgun (WGS) entry which is preliminary data.</text>
</comment>
<gene>
    <name evidence="2" type="primary">Necator_chrII.g5414</name>
    <name evidence="2" type="ORF">RB195_017621</name>
</gene>
<accession>A0ABR1C725</accession>
<sequence length="95" mass="10838">MITTSINQAERMLAEFDETCIKIGLWLKLDKVMLMKDGWVSHAPFTLNGTNISECSSYAYLGREINTMNDLPQGQRKERAQGNEWLGEQSRASRI</sequence>
<reference evidence="2 3" key="1">
    <citation type="submission" date="2023-08" db="EMBL/GenBank/DDBJ databases">
        <title>A Necator americanus chromosomal reference genome.</title>
        <authorList>
            <person name="Ilik V."/>
            <person name="Petrzelkova K.J."/>
            <person name="Pardy F."/>
            <person name="Fuh T."/>
            <person name="Niatou-Singa F.S."/>
            <person name="Gouil Q."/>
            <person name="Baker L."/>
            <person name="Ritchie M.E."/>
            <person name="Jex A.R."/>
            <person name="Gazzola D."/>
            <person name="Li H."/>
            <person name="Toshio Fujiwara R."/>
            <person name="Zhan B."/>
            <person name="Aroian R.V."/>
            <person name="Pafco B."/>
            <person name="Schwarz E.M."/>
        </authorList>
    </citation>
    <scope>NUCLEOTIDE SEQUENCE [LARGE SCALE GENOMIC DNA]</scope>
    <source>
        <strain evidence="2 3">Aroian</strain>
        <tissue evidence="2">Whole animal</tissue>
    </source>
</reference>
<evidence type="ECO:0008006" key="4">
    <source>
        <dbReference type="Google" id="ProtNLM"/>
    </source>
</evidence>
<evidence type="ECO:0000256" key="1">
    <source>
        <dbReference type="SAM" id="MobiDB-lite"/>
    </source>
</evidence>
<dbReference type="EMBL" id="JAVFWL010000002">
    <property type="protein sequence ID" value="KAK6733960.1"/>
    <property type="molecule type" value="Genomic_DNA"/>
</dbReference>
<dbReference type="Proteomes" id="UP001303046">
    <property type="component" value="Unassembled WGS sequence"/>
</dbReference>
<feature type="region of interest" description="Disordered" evidence="1">
    <location>
        <begin position="71"/>
        <end position="95"/>
    </location>
</feature>
<proteinExistence type="predicted"/>
<evidence type="ECO:0000313" key="3">
    <source>
        <dbReference type="Proteomes" id="UP001303046"/>
    </source>
</evidence>
<name>A0ABR1C725_NECAM</name>
<evidence type="ECO:0000313" key="2">
    <source>
        <dbReference type="EMBL" id="KAK6733960.1"/>
    </source>
</evidence>
<keyword evidence="3" id="KW-1185">Reference proteome</keyword>